<evidence type="ECO:0000313" key="2">
    <source>
        <dbReference type="Proteomes" id="UP000640333"/>
    </source>
</evidence>
<dbReference type="RefSeq" id="WP_193953037.1">
    <property type="nucleotide sequence ID" value="NZ_JADEYS010000008.1"/>
</dbReference>
<dbReference type="Proteomes" id="UP000640333">
    <property type="component" value="Unassembled WGS sequence"/>
</dbReference>
<dbReference type="Pfam" id="PF03695">
    <property type="entry name" value="UPF0149"/>
    <property type="match status" value="1"/>
</dbReference>
<sequence>MNALTHAELSDAELDELEDFLYSDAVSEDSLDLVGVHGLFTACNISPKAVTEQEWSELVFDGEPLWNSQDQHDRIMEMLRRLYQMINSNLYSDQEIDLPCELTLVPEEDEEIASLTWWSQAFMEGVFMNEEAWFGHQAEETVAELMLPMMVASELFLEDKDMATMRKDAKLSEEMAGQIPDLLIDLYLLFHAPKK</sequence>
<dbReference type="AlphaFoldDB" id="A0A8J7F9K3"/>
<dbReference type="InterPro" id="IPR036255">
    <property type="entry name" value="YgfB-like_sf"/>
</dbReference>
<accession>A0A8J7F9K3</accession>
<reference evidence="1" key="1">
    <citation type="submission" date="2020-10" db="EMBL/GenBank/DDBJ databases">
        <title>Bacterium isolated from coastal waters sediment.</title>
        <authorList>
            <person name="Chen R.-J."/>
            <person name="Lu D.-C."/>
            <person name="Zhu K.-L."/>
            <person name="Du Z.-J."/>
        </authorList>
    </citation>
    <scope>NUCLEOTIDE SEQUENCE</scope>
    <source>
        <strain evidence="1">N1Y112</strain>
    </source>
</reference>
<name>A0A8J7F9K3_9GAMM</name>
<dbReference type="Gene3D" id="1.20.120.740">
    <property type="entry name" value="YgfB uncharacterised protein family UPF0149, PF03695"/>
    <property type="match status" value="1"/>
</dbReference>
<protein>
    <submittedName>
        <fullName evidence="1">YecA family protein</fullName>
    </submittedName>
</protein>
<dbReference type="InterPro" id="IPR011978">
    <property type="entry name" value="YgfB-like"/>
</dbReference>
<keyword evidence="2" id="KW-1185">Reference proteome</keyword>
<dbReference type="EMBL" id="JADEYS010000008">
    <property type="protein sequence ID" value="MBE9397480.1"/>
    <property type="molecule type" value="Genomic_DNA"/>
</dbReference>
<dbReference type="NCBIfam" id="TIGR02292">
    <property type="entry name" value="ygfB_yecA"/>
    <property type="match status" value="1"/>
</dbReference>
<comment type="caution">
    <text evidence="1">The sequence shown here is derived from an EMBL/GenBank/DDBJ whole genome shotgun (WGS) entry which is preliminary data.</text>
</comment>
<organism evidence="1 2">
    <name type="scientific">Pontibacterium sinense</name>
    <dbReference type="NCBI Taxonomy" id="2781979"/>
    <lineage>
        <taxon>Bacteria</taxon>
        <taxon>Pseudomonadati</taxon>
        <taxon>Pseudomonadota</taxon>
        <taxon>Gammaproteobacteria</taxon>
        <taxon>Oceanospirillales</taxon>
        <taxon>Oceanospirillaceae</taxon>
        <taxon>Pontibacterium</taxon>
    </lineage>
</organism>
<proteinExistence type="predicted"/>
<dbReference type="SUPFAM" id="SSF101327">
    <property type="entry name" value="YgfB-like"/>
    <property type="match status" value="1"/>
</dbReference>
<evidence type="ECO:0000313" key="1">
    <source>
        <dbReference type="EMBL" id="MBE9397480.1"/>
    </source>
</evidence>
<gene>
    <name evidence="1" type="ORF">IOQ59_09435</name>
</gene>